<evidence type="ECO:0000256" key="3">
    <source>
        <dbReference type="ARBA" id="ARBA00022989"/>
    </source>
</evidence>
<gene>
    <name evidence="7" type="ORF">MEDL_23112</name>
</gene>
<evidence type="ECO:0000256" key="5">
    <source>
        <dbReference type="SAM" id="Phobius"/>
    </source>
</evidence>
<feature type="domain" description="TRPM-like" evidence="6">
    <location>
        <begin position="149"/>
        <end position="375"/>
    </location>
</feature>
<evidence type="ECO:0000256" key="4">
    <source>
        <dbReference type="ARBA" id="ARBA00023136"/>
    </source>
</evidence>
<dbReference type="InterPro" id="IPR057366">
    <property type="entry name" value="TRPM-like"/>
</dbReference>
<name>A0A8S3RQ87_MYTED</name>
<evidence type="ECO:0000256" key="2">
    <source>
        <dbReference type="ARBA" id="ARBA00022692"/>
    </source>
</evidence>
<dbReference type="PANTHER" id="PTHR13800">
    <property type="entry name" value="TRANSIENT RECEPTOR POTENTIAL CATION CHANNEL, SUBFAMILY M, MEMBER 6"/>
    <property type="match status" value="1"/>
</dbReference>
<keyword evidence="4 5" id="KW-0472">Membrane</keyword>
<comment type="subcellular location">
    <subcellularLocation>
        <location evidence="1">Membrane</location>
        <topology evidence="1">Multi-pass membrane protein</topology>
    </subcellularLocation>
</comment>
<dbReference type="PANTHER" id="PTHR13800:SF1">
    <property type="entry name" value="TRANSIENT RECEPTOR POTENTIAL CATION CHANNEL TRPM"/>
    <property type="match status" value="1"/>
</dbReference>
<feature type="transmembrane region" description="Helical" evidence="5">
    <location>
        <begin position="512"/>
        <end position="536"/>
    </location>
</feature>
<accession>A0A8S3RQ87</accession>
<evidence type="ECO:0000313" key="7">
    <source>
        <dbReference type="EMBL" id="CAG2208923.1"/>
    </source>
</evidence>
<evidence type="ECO:0000313" key="8">
    <source>
        <dbReference type="Proteomes" id="UP000683360"/>
    </source>
</evidence>
<feature type="transmembrane region" description="Helical" evidence="5">
    <location>
        <begin position="441"/>
        <end position="463"/>
    </location>
</feature>
<keyword evidence="3 5" id="KW-1133">Transmembrane helix</keyword>
<sequence>MTDVKPVSLIIVPNNTEIASRTMTSASFNVIETPEKIMNGPNVPPVSHAFVANETSIEKDQSTKNSSTLNAVDTTEEKANFTNEISHDKEQTTKNSTTLNVVEKTGAEKSETLKELYPLILTSGSLSLYFYIVYQYIKESGNLTKSERDTHLQVLLLHAIIADRDDYVSSLIQHGIRFDCSNMKTLYSETLQCKNCDGIDCTKIHAIHFGVSATRCRNIWCTCNNPSNQVCKMISKVTNNARQLCSILLTSSEIADRDKVKNEVADRDKGKNEDLSKDLYQDLLAWALFANRKELAGVFWSKCENPLLTAIMASSVLKNMAKKVHTGKDRKLHEDLTQHSRLFEKRALELQNTLYDEDEKGCMSLVNSVDDIWGMSVGPIECAYENGMVDVIGHPCVQRLLSKIWYNDSAVQLPQWLKSLCCYGRGHRRVKNMKKAWSSPAMTFAVHYFVVLVLLVIYSAFILMDIKSENALRGIGAYEFILHLWILLDLLEEVLLRHLRSLLLFKMPKVRLVAYLKDFWNILAWLSYIIIIAALWSELFLQMNTNVQKLECIA</sequence>
<dbReference type="OrthoDB" id="10529617at2759"/>
<evidence type="ECO:0000256" key="1">
    <source>
        <dbReference type="ARBA" id="ARBA00004141"/>
    </source>
</evidence>
<dbReference type="InterPro" id="IPR050927">
    <property type="entry name" value="TRPM"/>
</dbReference>
<keyword evidence="8" id="KW-1185">Reference proteome</keyword>
<comment type="caution">
    <text evidence="7">The sequence shown here is derived from an EMBL/GenBank/DDBJ whole genome shotgun (WGS) entry which is preliminary data.</text>
</comment>
<dbReference type="Pfam" id="PF25508">
    <property type="entry name" value="TRPM2"/>
    <property type="match status" value="1"/>
</dbReference>
<dbReference type="Proteomes" id="UP000683360">
    <property type="component" value="Unassembled WGS sequence"/>
</dbReference>
<dbReference type="AlphaFoldDB" id="A0A8S3RQ87"/>
<dbReference type="GO" id="GO:0005886">
    <property type="term" value="C:plasma membrane"/>
    <property type="evidence" value="ECO:0007669"/>
    <property type="project" value="TreeGrafter"/>
</dbReference>
<proteinExistence type="predicted"/>
<reference evidence="7" key="1">
    <citation type="submission" date="2021-03" db="EMBL/GenBank/DDBJ databases">
        <authorList>
            <person name="Bekaert M."/>
        </authorList>
    </citation>
    <scope>NUCLEOTIDE SEQUENCE</scope>
</reference>
<dbReference type="EMBL" id="CAJPWZ010001126">
    <property type="protein sequence ID" value="CAG2208923.1"/>
    <property type="molecule type" value="Genomic_DNA"/>
</dbReference>
<protein>
    <recommendedName>
        <fullName evidence="6">TRPM-like domain-containing protein</fullName>
    </recommendedName>
</protein>
<dbReference type="GO" id="GO:0099604">
    <property type="term" value="F:ligand-gated calcium channel activity"/>
    <property type="evidence" value="ECO:0007669"/>
    <property type="project" value="TreeGrafter"/>
</dbReference>
<organism evidence="7 8">
    <name type="scientific">Mytilus edulis</name>
    <name type="common">Blue mussel</name>
    <dbReference type="NCBI Taxonomy" id="6550"/>
    <lineage>
        <taxon>Eukaryota</taxon>
        <taxon>Metazoa</taxon>
        <taxon>Spiralia</taxon>
        <taxon>Lophotrochozoa</taxon>
        <taxon>Mollusca</taxon>
        <taxon>Bivalvia</taxon>
        <taxon>Autobranchia</taxon>
        <taxon>Pteriomorphia</taxon>
        <taxon>Mytilida</taxon>
        <taxon>Mytiloidea</taxon>
        <taxon>Mytilidae</taxon>
        <taxon>Mytilinae</taxon>
        <taxon>Mytilus</taxon>
    </lineage>
</organism>
<evidence type="ECO:0000259" key="6">
    <source>
        <dbReference type="Pfam" id="PF25508"/>
    </source>
</evidence>
<keyword evidence="2 5" id="KW-0812">Transmembrane</keyword>